<comment type="caution">
    <text evidence="1">The sequence shown here is derived from an EMBL/GenBank/DDBJ whole genome shotgun (WGS) entry which is preliminary data.</text>
</comment>
<protein>
    <submittedName>
        <fullName evidence="1">Uncharacterized protein</fullName>
    </submittedName>
</protein>
<keyword evidence="2" id="KW-1185">Reference proteome</keyword>
<accession>A0ACB0ZX92</accession>
<dbReference type="EMBL" id="CAVMJV010000051">
    <property type="protein sequence ID" value="CAK5083600.1"/>
    <property type="molecule type" value="Genomic_DNA"/>
</dbReference>
<reference evidence="1" key="1">
    <citation type="submission" date="2023-11" db="EMBL/GenBank/DDBJ databases">
        <authorList>
            <person name="Poullet M."/>
        </authorList>
    </citation>
    <scope>NUCLEOTIDE SEQUENCE</scope>
    <source>
        <strain evidence="1">E1834</strain>
    </source>
</reference>
<evidence type="ECO:0000313" key="1">
    <source>
        <dbReference type="EMBL" id="CAK5083600.1"/>
    </source>
</evidence>
<dbReference type="Proteomes" id="UP001497535">
    <property type="component" value="Unassembled WGS sequence"/>
</dbReference>
<gene>
    <name evidence="1" type="ORF">MENTE1834_LOCUS30946</name>
</gene>
<name>A0ACB0ZX92_MELEN</name>
<evidence type="ECO:0000313" key="2">
    <source>
        <dbReference type="Proteomes" id="UP001497535"/>
    </source>
</evidence>
<organism evidence="1 2">
    <name type="scientific">Meloidogyne enterolobii</name>
    <name type="common">Root-knot nematode worm</name>
    <name type="synonym">Meloidogyne mayaguensis</name>
    <dbReference type="NCBI Taxonomy" id="390850"/>
    <lineage>
        <taxon>Eukaryota</taxon>
        <taxon>Metazoa</taxon>
        <taxon>Ecdysozoa</taxon>
        <taxon>Nematoda</taxon>
        <taxon>Chromadorea</taxon>
        <taxon>Rhabditida</taxon>
        <taxon>Tylenchina</taxon>
        <taxon>Tylenchomorpha</taxon>
        <taxon>Tylenchoidea</taxon>
        <taxon>Meloidogynidae</taxon>
        <taxon>Meloidogyninae</taxon>
        <taxon>Meloidogyne</taxon>
    </lineage>
</organism>
<sequence>MLKNILLILFLINYFNLILIKAPPPMSHFNLEHEYYELNGDQLEFILPHIKGELRQQLFYNAYKAIEFARLRVHQANPGANQNEQLIYLDTVAVQNMIHANYDFILYPPNQNNLVRTLRFNEPHSNGTLEMWEDEHTNGGGVQNQFNHLIALYPNGTLDLFYYIRCRNRNNIERFEYSEKHRIMRESLILTFIQQVTHRAVDGTIISINQFRPQYYKINF</sequence>
<proteinExistence type="predicted"/>